<feature type="binding site" evidence="9">
    <location>
        <position position="84"/>
    </location>
    <ligand>
        <name>glycerol</name>
        <dbReference type="ChEBI" id="CHEBI:17754"/>
    </ligand>
</feature>
<comment type="similarity">
    <text evidence="2 9">Belongs to the FGGY kinase family.</text>
</comment>
<dbReference type="HAMAP" id="MF_00186">
    <property type="entry name" value="Glycerol_kin"/>
    <property type="match status" value="1"/>
</dbReference>
<feature type="binding site" evidence="9">
    <location>
        <position position="266"/>
    </location>
    <ligand>
        <name>ATP</name>
        <dbReference type="ChEBI" id="CHEBI:30616"/>
    </ligand>
</feature>
<reference evidence="12 13" key="1">
    <citation type="submission" date="2020-08" db="EMBL/GenBank/DDBJ databases">
        <title>Genomic Encyclopedia of Type Strains, Phase IV (KMG-IV): sequencing the most valuable type-strain genomes for metagenomic binning, comparative biology and taxonomic classification.</title>
        <authorList>
            <person name="Goeker M."/>
        </authorList>
    </citation>
    <scope>NUCLEOTIDE SEQUENCE [LARGE SCALE GENOMIC DNA]</scope>
    <source>
        <strain evidence="12 13">DSM 102234</strain>
    </source>
</reference>
<dbReference type="GO" id="GO:0006072">
    <property type="term" value="P:glycerol-3-phosphate metabolic process"/>
    <property type="evidence" value="ECO:0007669"/>
    <property type="project" value="InterPro"/>
</dbReference>
<dbReference type="Pfam" id="PF00370">
    <property type="entry name" value="FGGY_N"/>
    <property type="match status" value="1"/>
</dbReference>
<dbReference type="SUPFAM" id="SSF53067">
    <property type="entry name" value="Actin-like ATPase domain"/>
    <property type="match status" value="2"/>
</dbReference>
<dbReference type="GO" id="GO:0005524">
    <property type="term" value="F:ATP binding"/>
    <property type="evidence" value="ECO:0007669"/>
    <property type="project" value="UniProtKB-UniRule"/>
</dbReference>
<comment type="caution">
    <text evidence="9">Lacks conserved residue(s) required for the propagation of feature annotation.</text>
</comment>
<comment type="function">
    <text evidence="9">Key enzyme in the regulation of glycerol uptake and metabolism. Catalyzes the phosphorylation of glycerol to yield sn-glycerol 3-phosphate.</text>
</comment>
<feature type="binding site" evidence="9">
    <location>
        <position position="135"/>
    </location>
    <ligand>
        <name>sn-glycerol 3-phosphate</name>
        <dbReference type="ChEBI" id="CHEBI:57597"/>
    </ligand>
</feature>
<dbReference type="EC" id="2.7.1.30" evidence="9"/>
<dbReference type="NCBIfam" id="TIGR01311">
    <property type="entry name" value="glycerol_kin"/>
    <property type="match status" value="1"/>
</dbReference>
<feature type="binding site" evidence="9">
    <location>
        <position position="244"/>
    </location>
    <ligand>
        <name>sn-glycerol 3-phosphate</name>
        <dbReference type="ChEBI" id="CHEBI:57597"/>
    </ligand>
</feature>
<feature type="binding site" evidence="9">
    <location>
        <position position="309"/>
    </location>
    <ligand>
        <name>ADP</name>
        <dbReference type="ChEBI" id="CHEBI:456216"/>
    </ligand>
</feature>
<feature type="binding site" evidence="9">
    <location>
        <position position="83"/>
    </location>
    <ligand>
        <name>glycerol</name>
        <dbReference type="ChEBI" id="CHEBI:17754"/>
    </ligand>
</feature>
<feature type="binding site" evidence="9">
    <location>
        <position position="412"/>
    </location>
    <ligand>
        <name>ATP</name>
        <dbReference type="ChEBI" id="CHEBI:30616"/>
    </ligand>
</feature>
<evidence type="ECO:0000313" key="13">
    <source>
        <dbReference type="Proteomes" id="UP000530268"/>
    </source>
</evidence>
<evidence type="ECO:0000256" key="4">
    <source>
        <dbReference type="ARBA" id="ARBA00022741"/>
    </source>
</evidence>
<feature type="binding site" evidence="9">
    <location>
        <position position="15"/>
    </location>
    <ligand>
        <name>ATP</name>
        <dbReference type="ChEBI" id="CHEBI:30616"/>
    </ligand>
</feature>
<evidence type="ECO:0000256" key="6">
    <source>
        <dbReference type="ARBA" id="ARBA00022798"/>
    </source>
</evidence>
<dbReference type="InterPro" id="IPR000577">
    <property type="entry name" value="Carb_kinase_FGGY"/>
</dbReference>
<keyword evidence="13" id="KW-1185">Reference proteome</keyword>
<dbReference type="GO" id="GO:0005829">
    <property type="term" value="C:cytosol"/>
    <property type="evidence" value="ECO:0007669"/>
    <property type="project" value="TreeGrafter"/>
</dbReference>
<evidence type="ECO:0000256" key="2">
    <source>
        <dbReference type="ARBA" id="ARBA00009156"/>
    </source>
</evidence>
<evidence type="ECO:0000256" key="7">
    <source>
        <dbReference type="ARBA" id="ARBA00022840"/>
    </source>
</evidence>
<dbReference type="GO" id="GO:0019563">
    <property type="term" value="P:glycerol catabolic process"/>
    <property type="evidence" value="ECO:0007669"/>
    <property type="project" value="UniProtKB-UniRule"/>
</dbReference>
<feature type="binding site" evidence="9">
    <location>
        <position position="13"/>
    </location>
    <ligand>
        <name>ATP</name>
        <dbReference type="ChEBI" id="CHEBI:30616"/>
    </ligand>
</feature>
<dbReference type="UniPathway" id="UPA00618">
    <property type="reaction ID" value="UER00672"/>
</dbReference>
<proteinExistence type="inferred from homology"/>
<dbReference type="InterPro" id="IPR005999">
    <property type="entry name" value="Glycerol_kin"/>
</dbReference>
<dbReference type="PIRSF" id="PIRSF000538">
    <property type="entry name" value="GlpK"/>
    <property type="match status" value="1"/>
</dbReference>
<dbReference type="EMBL" id="JACIEI010000014">
    <property type="protein sequence ID" value="MBB3995389.1"/>
    <property type="molecule type" value="Genomic_DNA"/>
</dbReference>
<keyword evidence="6 9" id="KW-0319">Glycerol metabolism</keyword>
<feature type="binding site" evidence="9">
    <location>
        <position position="13"/>
    </location>
    <ligand>
        <name>sn-glycerol 3-phosphate</name>
        <dbReference type="ChEBI" id="CHEBI:57597"/>
    </ligand>
</feature>
<feature type="binding site" evidence="9">
    <location>
        <position position="313"/>
    </location>
    <ligand>
        <name>ATP</name>
        <dbReference type="ChEBI" id="CHEBI:30616"/>
    </ligand>
</feature>
<feature type="binding site" evidence="9">
    <location>
        <position position="17"/>
    </location>
    <ligand>
        <name>ADP</name>
        <dbReference type="ChEBI" id="CHEBI:456216"/>
    </ligand>
</feature>
<keyword evidence="3 9" id="KW-0808">Transferase</keyword>
<keyword evidence="5 9" id="KW-0418">Kinase</keyword>
<dbReference type="PANTHER" id="PTHR10196">
    <property type="entry name" value="SUGAR KINASE"/>
    <property type="match status" value="1"/>
</dbReference>
<feature type="binding site" evidence="9">
    <location>
        <position position="244"/>
    </location>
    <ligand>
        <name>glycerol</name>
        <dbReference type="ChEBI" id="CHEBI:17754"/>
    </ligand>
</feature>
<dbReference type="FunFam" id="3.30.420.40:FF:000007">
    <property type="entry name" value="Glycerol kinase"/>
    <property type="match status" value="1"/>
</dbReference>
<evidence type="ECO:0000256" key="5">
    <source>
        <dbReference type="ARBA" id="ARBA00022777"/>
    </source>
</evidence>
<evidence type="ECO:0000256" key="3">
    <source>
        <dbReference type="ARBA" id="ARBA00022679"/>
    </source>
</evidence>
<keyword evidence="4 9" id="KW-0547">Nucleotide-binding</keyword>
<dbReference type="GO" id="GO:0004370">
    <property type="term" value="F:glycerol kinase activity"/>
    <property type="evidence" value="ECO:0007669"/>
    <property type="project" value="UniProtKB-UniRule"/>
</dbReference>
<sequence>MTANNILAIDQGTTSSRAIIFDADLKVAATAQQEFAQHFPQSGWVEHDPQDLWRSTLATCREVLETADCTAADIAAIGITNQRETTVVWNVETGAAIGNAIVWQDRRTADMCHALQEAGHGELVAEQTGLLLDPYFSGTKLKWILDHHEGARDQARAGLLKFGTVDSWLIWNLTGGRAHVTDATNAARTMLYDIHKGVWSKDICALLDIPMEMLPQVKDCAADFGKTDPDILGAAIPIFGVAGDQQAAAVGQACFEPGMLKSTYGTGCFALLNTGKTAVASKHRLLTTIAYQLDGVPTYALEGSIFVAGAVVQWLRDGLGVIGDAAETSVLAEQSDRSQNVILVPAFTGLGAPYWNPDCRGAAFGLTRATGPAEMARAALESVGFQTRDLLEAMHADWKSHDADPTLRVDGGMAASDWAMQFLADITGAPVDRPHITETTALGVAWLAGQRAGLYPQMEGFAKAWALQQTFAPQMDESTREDRYAAWGRAVRATLSV</sequence>
<feature type="binding site" evidence="9">
    <location>
        <position position="13"/>
    </location>
    <ligand>
        <name>ADP</name>
        <dbReference type="ChEBI" id="CHEBI:456216"/>
    </ligand>
</feature>
<feature type="binding site" evidence="9">
    <location>
        <position position="14"/>
    </location>
    <ligand>
        <name>ATP</name>
        <dbReference type="ChEBI" id="CHEBI:30616"/>
    </ligand>
</feature>
<feature type="binding site" evidence="9">
    <location>
        <position position="84"/>
    </location>
    <ligand>
        <name>sn-glycerol 3-phosphate</name>
        <dbReference type="ChEBI" id="CHEBI:57597"/>
    </ligand>
</feature>
<dbReference type="AlphaFoldDB" id="A0A7W6H306"/>
<dbReference type="InterPro" id="IPR043129">
    <property type="entry name" value="ATPase_NBD"/>
</dbReference>
<feature type="binding site" evidence="9">
    <location>
        <position position="83"/>
    </location>
    <ligand>
        <name>sn-glycerol 3-phosphate</name>
        <dbReference type="ChEBI" id="CHEBI:57597"/>
    </ligand>
</feature>
<feature type="binding site" evidence="9">
    <location>
        <position position="266"/>
    </location>
    <ligand>
        <name>ADP</name>
        <dbReference type="ChEBI" id="CHEBI:456216"/>
    </ligand>
</feature>
<evidence type="ECO:0000256" key="9">
    <source>
        <dbReference type="HAMAP-Rule" id="MF_00186"/>
    </source>
</evidence>
<gene>
    <name evidence="9" type="primary">glpK</name>
    <name evidence="12" type="ORF">GGR95_003045</name>
</gene>
<comment type="activity regulation">
    <text evidence="9">Inhibited by fructose 1,6-bisphosphate (FBP).</text>
</comment>
<dbReference type="Pfam" id="PF02782">
    <property type="entry name" value="FGGY_C"/>
    <property type="match status" value="1"/>
</dbReference>
<dbReference type="Proteomes" id="UP000530268">
    <property type="component" value="Unassembled WGS sequence"/>
</dbReference>
<dbReference type="NCBIfam" id="NF000756">
    <property type="entry name" value="PRK00047.1"/>
    <property type="match status" value="1"/>
</dbReference>
<dbReference type="InterPro" id="IPR018484">
    <property type="entry name" value="FGGY_N"/>
</dbReference>
<dbReference type="Gene3D" id="3.30.420.40">
    <property type="match status" value="2"/>
</dbReference>
<dbReference type="RefSeq" id="WP_184567274.1">
    <property type="nucleotide sequence ID" value="NZ_JACIEI010000014.1"/>
</dbReference>
<evidence type="ECO:0000256" key="1">
    <source>
        <dbReference type="ARBA" id="ARBA00005190"/>
    </source>
</evidence>
<dbReference type="PROSITE" id="PS00933">
    <property type="entry name" value="FGGY_KINASES_1"/>
    <property type="match status" value="1"/>
</dbReference>
<dbReference type="PANTHER" id="PTHR10196:SF78">
    <property type="entry name" value="GLYCEROL KINASE"/>
    <property type="match status" value="1"/>
</dbReference>
<evidence type="ECO:0000256" key="8">
    <source>
        <dbReference type="ARBA" id="ARBA00052101"/>
    </source>
</evidence>
<feature type="binding site" evidence="9">
    <location>
        <position position="412"/>
    </location>
    <ligand>
        <name>ADP</name>
        <dbReference type="ChEBI" id="CHEBI:456216"/>
    </ligand>
</feature>
<comment type="caution">
    <text evidence="12">The sequence shown here is derived from an EMBL/GenBank/DDBJ whole genome shotgun (WGS) entry which is preliminary data.</text>
</comment>
<feature type="binding site" evidence="9">
    <location>
        <position position="309"/>
    </location>
    <ligand>
        <name>ATP</name>
        <dbReference type="ChEBI" id="CHEBI:30616"/>
    </ligand>
</feature>
<protein>
    <recommendedName>
        <fullName evidence="9">Glycerol kinase</fullName>
        <ecNumber evidence="9">2.7.1.30</ecNumber>
    </recommendedName>
    <alternativeName>
        <fullName evidence="9">ATP:glycerol 3-phosphotransferase</fullName>
    </alternativeName>
    <alternativeName>
        <fullName evidence="9">Glycerokinase</fullName>
        <shortName evidence="9">GK</shortName>
    </alternativeName>
</protein>
<keyword evidence="7 9" id="KW-0067">ATP-binding</keyword>
<accession>A0A7W6H306</accession>
<name>A0A7W6H306_9RHOB</name>
<feature type="domain" description="Carbohydrate kinase FGGY N-terminal" evidence="10">
    <location>
        <begin position="6"/>
        <end position="251"/>
    </location>
</feature>
<feature type="binding site" evidence="9">
    <location>
        <position position="135"/>
    </location>
    <ligand>
        <name>glycerol</name>
        <dbReference type="ChEBI" id="CHEBI:17754"/>
    </ligand>
</feature>
<evidence type="ECO:0000313" key="12">
    <source>
        <dbReference type="EMBL" id="MBB3995389.1"/>
    </source>
</evidence>
<comment type="pathway">
    <text evidence="1 9">Polyol metabolism; glycerol degradation via glycerol kinase pathway; sn-glycerol 3-phosphate from glycerol: step 1/1.</text>
</comment>
<dbReference type="InterPro" id="IPR018483">
    <property type="entry name" value="Carb_kinase_FGGY_CS"/>
</dbReference>
<dbReference type="CDD" id="cd07786">
    <property type="entry name" value="FGGY_EcGK_like"/>
    <property type="match status" value="1"/>
</dbReference>
<dbReference type="InterPro" id="IPR018485">
    <property type="entry name" value="FGGY_C"/>
</dbReference>
<evidence type="ECO:0000259" key="10">
    <source>
        <dbReference type="Pfam" id="PF00370"/>
    </source>
</evidence>
<feature type="binding site" evidence="9">
    <location>
        <position position="245"/>
    </location>
    <ligand>
        <name>glycerol</name>
        <dbReference type="ChEBI" id="CHEBI:17754"/>
    </ligand>
</feature>
<evidence type="ECO:0000259" key="11">
    <source>
        <dbReference type="Pfam" id="PF02782"/>
    </source>
</evidence>
<dbReference type="FunFam" id="3.30.420.40:FF:000008">
    <property type="entry name" value="Glycerol kinase"/>
    <property type="match status" value="1"/>
</dbReference>
<feature type="domain" description="Carbohydrate kinase FGGY C-terminal" evidence="11">
    <location>
        <begin position="261"/>
        <end position="449"/>
    </location>
</feature>
<comment type="catalytic activity">
    <reaction evidence="8 9">
        <text>glycerol + ATP = sn-glycerol 3-phosphate + ADP + H(+)</text>
        <dbReference type="Rhea" id="RHEA:21644"/>
        <dbReference type="ChEBI" id="CHEBI:15378"/>
        <dbReference type="ChEBI" id="CHEBI:17754"/>
        <dbReference type="ChEBI" id="CHEBI:30616"/>
        <dbReference type="ChEBI" id="CHEBI:57597"/>
        <dbReference type="ChEBI" id="CHEBI:456216"/>
        <dbReference type="EC" id="2.7.1.30"/>
    </reaction>
</comment>
<organism evidence="12 13">
    <name type="scientific">Sulfitobacter undariae</name>
    <dbReference type="NCBI Taxonomy" id="1563671"/>
    <lineage>
        <taxon>Bacteria</taxon>
        <taxon>Pseudomonadati</taxon>
        <taxon>Pseudomonadota</taxon>
        <taxon>Alphaproteobacteria</taxon>
        <taxon>Rhodobacterales</taxon>
        <taxon>Roseobacteraceae</taxon>
        <taxon>Sulfitobacter</taxon>
    </lineage>
</organism>